<dbReference type="EMBL" id="UPXZ01000036">
    <property type="protein sequence ID" value="VBB46772.1"/>
    <property type="molecule type" value="Genomic_DNA"/>
</dbReference>
<dbReference type="PROSITE" id="PS51257">
    <property type="entry name" value="PROKAR_LIPOPROTEIN"/>
    <property type="match status" value="1"/>
</dbReference>
<dbReference type="Pfam" id="PF05036">
    <property type="entry name" value="SPOR"/>
    <property type="match status" value="1"/>
</dbReference>
<organism evidence="2">
    <name type="scientific">uncultured Paludibacter sp</name>
    <dbReference type="NCBI Taxonomy" id="497635"/>
    <lineage>
        <taxon>Bacteria</taxon>
        <taxon>Pseudomonadati</taxon>
        <taxon>Bacteroidota</taxon>
        <taxon>Bacteroidia</taxon>
        <taxon>Bacteroidales</taxon>
        <taxon>Paludibacteraceae</taxon>
        <taxon>Paludibacter</taxon>
        <taxon>environmental samples</taxon>
    </lineage>
</organism>
<dbReference type="PROSITE" id="PS51724">
    <property type="entry name" value="SPOR"/>
    <property type="match status" value="1"/>
</dbReference>
<feature type="domain" description="SPOR" evidence="1">
    <location>
        <begin position="77"/>
        <end position="153"/>
    </location>
</feature>
<dbReference type="GO" id="GO:0042834">
    <property type="term" value="F:peptidoglycan binding"/>
    <property type="evidence" value="ECO:0007669"/>
    <property type="project" value="InterPro"/>
</dbReference>
<evidence type="ECO:0000259" key="1">
    <source>
        <dbReference type="PROSITE" id="PS51724"/>
    </source>
</evidence>
<protein>
    <submittedName>
        <fullName evidence="2">Sporulation domain-containing protein</fullName>
    </submittedName>
</protein>
<dbReference type="InterPro" id="IPR007730">
    <property type="entry name" value="SPOR-like_dom"/>
</dbReference>
<gene>
    <name evidence="2" type="ORF">TRIP_D410035</name>
</gene>
<evidence type="ECO:0000313" key="2">
    <source>
        <dbReference type="EMBL" id="VBB46772.1"/>
    </source>
</evidence>
<accession>A0A653AFE2</accession>
<dbReference type="AlphaFoldDB" id="A0A653AFE2"/>
<name>A0A653AFE2_9BACT</name>
<proteinExistence type="predicted"/>
<reference evidence="2" key="1">
    <citation type="submission" date="2018-07" db="EMBL/GenBank/DDBJ databases">
        <authorList>
            <consortium name="Genoscope - CEA"/>
            <person name="William W."/>
        </authorList>
    </citation>
    <scope>NUCLEOTIDE SEQUENCE</scope>
    <source>
        <strain evidence="2">IK1</strain>
    </source>
</reference>
<sequence length="153" mass="16789">MKKILGILLMSVIVVFGITSCKSKQKAVEISGAKIEAKQTTPTATQATSTTVAEATPVEEVTRNEKFSLADGETNSAAFSNKYHVVVGSFSIKQNAKNLQSTLIKEGNNALVVVNEKGMFRVLIASYNEYYQAKNRINEISNRFPDAWVLVQK</sequence>
<dbReference type="SUPFAM" id="SSF110997">
    <property type="entry name" value="Sporulation related repeat"/>
    <property type="match status" value="1"/>
</dbReference>
<dbReference type="Gene3D" id="3.30.70.1070">
    <property type="entry name" value="Sporulation related repeat"/>
    <property type="match status" value="1"/>
</dbReference>
<dbReference type="InterPro" id="IPR036680">
    <property type="entry name" value="SPOR-like_sf"/>
</dbReference>